<dbReference type="HOGENOM" id="CLU_024537_1_0_1"/>
<dbReference type="EMBL" id="AMQM01006715">
    <property type="status" value="NOT_ANNOTATED_CDS"/>
    <property type="molecule type" value="Genomic_DNA"/>
</dbReference>
<dbReference type="InterPro" id="IPR021109">
    <property type="entry name" value="Peptidase_aspartic_dom_sf"/>
</dbReference>
<dbReference type="RefSeq" id="XP_009026147.1">
    <property type="nucleotide sequence ID" value="XM_009027899.1"/>
</dbReference>
<feature type="transmembrane region" description="Helical" evidence="2">
    <location>
        <begin position="318"/>
        <end position="337"/>
    </location>
</feature>
<dbReference type="PANTHER" id="PTHR46888">
    <property type="entry name" value="ZINC KNUCKLE DOMAINCONTAINING PROTEIN-RELATED"/>
    <property type="match status" value="1"/>
</dbReference>
<sequence>MERQTRSKVAGATTDGEGVAESYDIKRLEAETKLEKMRRTDERLREASLRDHEFRLKELELRAQQTRETPSNTALRAIERTNFFAKSLKHLLGPCPTDIRDVPAYFVRIEKIFDNHDVDWDIRANLLMMNLNDGMKSWLDNLSGEDMRDYAKVKQHLLREYRINPVRLRDEFFAMRRQKEESFVMFAHRLHNTLQFYLQNREVDSFQSVVNLICANRLKELLQKNVLEFVLTQEMDDWMDYEVTSKPKWLHVITNASQQGKVPRVIQADKFYERSYVDVMLNDTLNRKALIDSGAEVCCISEDLCESLNLPLEGVHTVVHLACSLMLALSLLYLSYWMNIKSVTEFQCLRIVVSIYKSDQSSLSAKVGVAYKISDSPFSTCTSTDNMTEVNDDIQLIDRWGRRKDRMQWHQEYHFQETVQTATERLTVK</sequence>
<evidence type="ECO:0008006" key="6">
    <source>
        <dbReference type="Google" id="ProtNLM"/>
    </source>
</evidence>
<accession>T1FE39</accession>
<evidence type="ECO:0000313" key="3">
    <source>
        <dbReference type="EMBL" id="ESN95858.1"/>
    </source>
</evidence>
<protein>
    <recommendedName>
        <fullName evidence="6">Retrotransposon gag domain-containing protein</fullName>
    </recommendedName>
</protein>
<keyword evidence="5" id="KW-1185">Reference proteome</keyword>
<keyword evidence="2" id="KW-0472">Membrane</keyword>
<evidence type="ECO:0000256" key="2">
    <source>
        <dbReference type="SAM" id="Phobius"/>
    </source>
</evidence>
<dbReference type="EMBL" id="AMQM01006716">
    <property type="status" value="NOT_ANNOTATED_CDS"/>
    <property type="molecule type" value="Genomic_DNA"/>
</dbReference>
<dbReference type="STRING" id="6412.T1FE39"/>
<gene>
    <name evidence="4" type="primary">20207088</name>
    <name evidence="3" type="ORF">HELRODRAFT_179051</name>
</gene>
<dbReference type="InParanoid" id="T1FE39"/>
<dbReference type="EnsemblMetazoa" id="HelroT179051">
    <property type="protein sequence ID" value="HelroP179051"/>
    <property type="gene ID" value="HelroG179051"/>
</dbReference>
<name>T1FE39_HELRO</name>
<dbReference type="CTD" id="20207088"/>
<proteinExistence type="predicted"/>
<keyword evidence="2" id="KW-1133">Transmembrane helix</keyword>
<dbReference type="GeneID" id="20207088"/>
<dbReference type="SUPFAM" id="SSF50630">
    <property type="entry name" value="Acid proteases"/>
    <property type="match status" value="1"/>
</dbReference>
<organism evidence="4 5">
    <name type="scientific">Helobdella robusta</name>
    <name type="common">Californian leech</name>
    <dbReference type="NCBI Taxonomy" id="6412"/>
    <lineage>
        <taxon>Eukaryota</taxon>
        <taxon>Metazoa</taxon>
        <taxon>Spiralia</taxon>
        <taxon>Lophotrochozoa</taxon>
        <taxon>Annelida</taxon>
        <taxon>Clitellata</taxon>
        <taxon>Hirudinea</taxon>
        <taxon>Rhynchobdellida</taxon>
        <taxon>Glossiphoniidae</taxon>
        <taxon>Helobdella</taxon>
    </lineage>
</organism>
<keyword evidence="2" id="KW-0812">Transmembrane</keyword>
<dbReference type="AlphaFoldDB" id="T1FE39"/>
<reference evidence="4" key="3">
    <citation type="submission" date="2015-06" db="UniProtKB">
        <authorList>
            <consortium name="EnsemblMetazoa"/>
        </authorList>
    </citation>
    <scope>IDENTIFICATION</scope>
</reference>
<dbReference type="EMBL" id="KB097502">
    <property type="protein sequence ID" value="ESN95858.1"/>
    <property type="molecule type" value="Genomic_DNA"/>
</dbReference>
<evidence type="ECO:0000313" key="4">
    <source>
        <dbReference type="EnsemblMetazoa" id="HelroP179051"/>
    </source>
</evidence>
<evidence type="ECO:0000256" key="1">
    <source>
        <dbReference type="SAM" id="Coils"/>
    </source>
</evidence>
<dbReference type="Proteomes" id="UP000015101">
    <property type="component" value="Unassembled WGS sequence"/>
</dbReference>
<keyword evidence="1" id="KW-0175">Coiled coil</keyword>
<feature type="coiled-coil region" evidence="1">
    <location>
        <begin position="20"/>
        <end position="69"/>
    </location>
</feature>
<dbReference type="KEGG" id="hro:HELRODRAFT_179051"/>
<dbReference type="PANTHER" id="PTHR46888:SF1">
    <property type="entry name" value="RIBONUCLEASE H"/>
    <property type="match status" value="1"/>
</dbReference>
<reference evidence="3 5" key="2">
    <citation type="journal article" date="2013" name="Nature">
        <title>Insights into bilaterian evolution from three spiralian genomes.</title>
        <authorList>
            <person name="Simakov O."/>
            <person name="Marletaz F."/>
            <person name="Cho S.J."/>
            <person name="Edsinger-Gonzales E."/>
            <person name="Havlak P."/>
            <person name="Hellsten U."/>
            <person name="Kuo D.H."/>
            <person name="Larsson T."/>
            <person name="Lv J."/>
            <person name="Arendt D."/>
            <person name="Savage R."/>
            <person name="Osoegawa K."/>
            <person name="de Jong P."/>
            <person name="Grimwood J."/>
            <person name="Chapman J.A."/>
            <person name="Shapiro H."/>
            <person name="Aerts A."/>
            <person name="Otillar R.P."/>
            <person name="Terry A.Y."/>
            <person name="Boore J.L."/>
            <person name="Grigoriev I.V."/>
            <person name="Lindberg D.R."/>
            <person name="Seaver E.C."/>
            <person name="Weisblat D.A."/>
            <person name="Putnam N.H."/>
            <person name="Rokhsar D.S."/>
        </authorList>
    </citation>
    <scope>NUCLEOTIDE SEQUENCE</scope>
</reference>
<dbReference type="OrthoDB" id="6437161at2759"/>
<evidence type="ECO:0000313" key="5">
    <source>
        <dbReference type="Proteomes" id="UP000015101"/>
    </source>
</evidence>
<reference evidence="5" key="1">
    <citation type="submission" date="2012-12" db="EMBL/GenBank/DDBJ databases">
        <authorList>
            <person name="Hellsten U."/>
            <person name="Grimwood J."/>
            <person name="Chapman J.A."/>
            <person name="Shapiro H."/>
            <person name="Aerts A."/>
            <person name="Otillar R.P."/>
            <person name="Terry A.Y."/>
            <person name="Boore J.L."/>
            <person name="Simakov O."/>
            <person name="Marletaz F."/>
            <person name="Cho S.-J."/>
            <person name="Edsinger-Gonzales E."/>
            <person name="Havlak P."/>
            <person name="Kuo D.-H."/>
            <person name="Larsson T."/>
            <person name="Lv J."/>
            <person name="Arendt D."/>
            <person name="Savage R."/>
            <person name="Osoegawa K."/>
            <person name="de Jong P."/>
            <person name="Lindberg D.R."/>
            <person name="Seaver E.C."/>
            <person name="Weisblat D.A."/>
            <person name="Putnam N.H."/>
            <person name="Grigoriev I.V."/>
            <person name="Rokhsar D.S."/>
        </authorList>
    </citation>
    <scope>NUCLEOTIDE SEQUENCE</scope>
</reference>